<sequence length="343" mass="37414">MKNIKIILSILLGMAGSSVFAQKGSPLEIVAKFNEPTPDLSGIAVSKENRIFIGFPRHADNHTSLALAELVNGTLVPFPSKEYVYPSDKPVSEWLVSPHGMYFDKDDNLWVIDDGKRAGIAGIPEGAAKVVGFNIKTKKIIASIPITSNAMDAQSHLNDLRVDLTHGAKGTAYIANSGFGNHYSLVVVDIATGKCREVFKNIPQTSADSSFVTFLEGIPKVYAGNKTPFPNGGADGISLSPDSKRLYWTEISGRKLHSISTDSLSNQNIKEEDLEKAIKFEGENPPCDGLAEDEKGNIYFGAFEQRSLVKRSPDGQYTLIAHDDDNIVWPDGLCYRNGYLYVS</sequence>
<feature type="signal peptide" evidence="3">
    <location>
        <begin position="1"/>
        <end position="21"/>
    </location>
</feature>
<protein>
    <submittedName>
        <fullName evidence="4">Gluconolactonase</fullName>
    </submittedName>
</protein>
<dbReference type="AlphaFoldDB" id="A0A2W5E9H5"/>
<dbReference type="PANTHER" id="PTHR10009">
    <property type="entry name" value="PROTEIN YELLOW-RELATED"/>
    <property type="match status" value="1"/>
</dbReference>
<dbReference type="EMBL" id="QFOI01000789">
    <property type="protein sequence ID" value="PZP38137.1"/>
    <property type="molecule type" value="Genomic_DNA"/>
</dbReference>
<feature type="chain" id="PRO_5016100044" evidence="3">
    <location>
        <begin position="22"/>
        <end position="343"/>
    </location>
</feature>
<proteinExistence type="predicted"/>
<dbReference type="Proteomes" id="UP000249645">
    <property type="component" value="Unassembled WGS sequence"/>
</dbReference>
<name>A0A2W5E9H5_9SPHI</name>
<evidence type="ECO:0000313" key="4">
    <source>
        <dbReference type="EMBL" id="PZP38137.1"/>
    </source>
</evidence>
<keyword evidence="3" id="KW-0732">Signal</keyword>
<dbReference type="InterPro" id="IPR011042">
    <property type="entry name" value="6-blade_b-propeller_TolB-like"/>
</dbReference>
<dbReference type="GO" id="GO:0005576">
    <property type="term" value="C:extracellular region"/>
    <property type="evidence" value="ECO:0007669"/>
    <property type="project" value="UniProtKB-SubCell"/>
</dbReference>
<feature type="non-terminal residue" evidence="4">
    <location>
        <position position="343"/>
    </location>
</feature>
<organism evidence="4 5">
    <name type="scientific">Pseudopedobacter saltans</name>
    <dbReference type="NCBI Taxonomy" id="151895"/>
    <lineage>
        <taxon>Bacteria</taxon>
        <taxon>Pseudomonadati</taxon>
        <taxon>Bacteroidota</taxon>
        <taxon>Sphingobacteriia</taxon>
        <taxon>Sphingobacteriales</taxon>
        <taxon>Sphingobacteriaceae</taxon>
        <taxon>Pseudopedobacter</taxon>
    </lineage>
</organism>
<evidence type="ECO:0000256" key="2">
    <source>
        <dbReference type="ARBA" id="ARBA00022525"/>
    </source>
</evidence>
<accession>A0A2W5E9H5</accession>
<reference evidence="4 5" key="1">
    <citation type="submission" date="2017-11" db="EMBL/GenBank/DDBJ databases">
        <title>Infants hospitalized years apart are colonized by the same room-sourced microbial strains.</title>
        <authorList>
            <person name="Brooks B."/>
            <person name="Olm M.R."/>
            <person name="Firek B.A."/>
            <person name="Baker R."/>
            <person name="Thomas B.C."/>
            <person name="Morowitz M.J."/>
            <person name="Banfield J.F."/>
        </authorList>
    </citation>
    <scope>NUCLEOTIDE SEQUENCE [LARGE SCALE GENOMIC DNA]</scope>
    <source>
        <strain evidence="4">S2_009_000_R2_76</strain>
    </source>
</reference>
<dbReference type="SUPFAM" id="SSF63829">
    <property type="entry name" value="Calcium-dependent phosphotriesterase"/>
    <property type="match status" value="1"/>
</dbReference>
<dbReference type="Pfam" id="PF03022">
    <property type="entry name" value="MRJP"/>
    <property type="match status" value="1"/>
</dbReference>
<dbReference type="Gene3D" id="2.120.10.30">
    <property type="entry name" value="TolB, C-terminal domain"/>
    <property type="match status" value="1"/>
</dbReference>
<gene>
    <name evidence="4" type="ORF">DI598_21050</name>
</gene>
<evidence type="ECO:0000256" key="1">
    <source>
        <dbReference type="ARBA" id="ARBA00004613"/>
    </source>
</evidence>
<dbReference type="InterPro" id="IPR017996">
    <property type="entry name" value="MRJP/yellow-related"/>
</dbReference>
<evidence type="ECO:0000256" key="3">
    <source>
        <dbReference type="SAM" id="SignalP"/>
    </source>
</evidence>
<dbReference type="PANTHER" id="PTHR10009:SF18">
    <property type="entry name" value="PROTEIN YELLOW-LIKE PROTEIN"/>
    <property type="match status" value="1"/>
</dbReference>
<evidence type="ECO:0000313" key="5">
    <source>
        <dbReference type="Proteomes" id="UP000249645"/>
    </source>
</evidence>
<comment type="caution">
    <text evidence="4">The sequence shown here is derived from an EMBL/GenBank/DDBJ whole genome shotgun (WGS) entry which is preliminary data.</text>
</comment>
<comment type="subcellular location">
    <subcellularLocation>
        <location evidence="1">Secreted</location>
    </subcellularLocation>
</comment>
<keyword evidence="2" id="KW-0964">Secreted</keyword>